<proteinExistence type="predicted"/>
<evidence type="ECO:0000256" key="9">
    <source>
        <dbReference type="ARBA" id="ARBA00022840"/>
    </source>
</evidence>
<keyword evidence="6 13" id="KW-0812">Transmembrane</keyword>
<dbReference type="PANTHER" id="PTHR45528">
    <property type="entry name" value="SENSOR HISTIDINE KINASE CPXA"/>
    <property type="match status" value="1"/>
</dbReference>
<dbReference type="Pfam" id="PF00512">
    <property type="entry name" value="HisKA"/>
    <property type="match status" value="1"/>
</dbReference>
<dbReference type="InterPro" id="IPR004358">
    <property type="entry name" value="Sig_transdc_His_kin-like_C"/>
</dbReference>
<dbReference type="EMBL" id="FOHJ01000004">
    <property type="protein sequence ID" value="SET36526.1"/>
    <property type="molecule type" value="Genomic_DNA"/>
</dbReference>
<comment type="catalytic activity">
    <reaction evidence="1">
        <text>ATP + protein L-histidine = ADP + protein N-phospho-L-histidine.</text>
        <dbReference type="EC" id="2.7.13.3"/>
    </reaction>
</comment>
<dbReference type="Gene3D" id="1.10.287.130">
    <property type="match status" value="1"/>
</dbReference>
<keyword evidence="16" id="KW-1185">Reference proteome</keyword>
<organism evidence="15 16">
    <name type="scientific">Salinibacillus kushneri</name>
    <dbReference type="NCBI Taxonomy" id="237682"/>
    <lineage>
        <taxon>Bacteria</taxon>
        <taxon>Bacillati</taxon>
        <taxon>Bacillota</taxon>
        <taxon>Bacilli</taxon>
        <taxon>Bacillales</taxon>
        <taxon>Bacillaceae</taxon>
        <taxon>Salinibacillus</taxon>
    </lineage>
</organism>
<feature type="domain" description="Histidine kinase" evidence="14">
    <location>
        <begin position="123"/>
        <end position="336"/>
    </location>
</feature>
<evidence type="ECO:0000256" key="12">
    <source>
        <dbReference type="ARBA" id="ARBA00023136"/>
    </source>
</evidence>
<dbReference type="GO" id="GO:0005524">
    <property type="term" value="F:ATP binding"/>
    <property type="evidence" value="ECO:0007669"/>
    <property type="project" value="UniProtKB-KW"/>
</dbReference>
<dbReference type="GO" id="GO:0005886">
    <property type="term" value="C:plasma membrane"/>
    <property type="evidence" value="ECO:0007669"/>
    <property type="project" value="TreeGrafter"/>
</dbReference>
<evidence type="ECO:0000256" key="7">
    <source>
        <dbReference type="ARBA" id="ARBA00022741"/>
    </source>
</evidence>
<dbReference type="InterPro" id="IPR036890">
    <property type="entry name" value="HATPase_C_sf"/>
</dbReference>
<keyword evidence="12 13" id="KW-0472">Membrane</keyword>
<dbReference type="AlphaFoldDB" id="A0A1I0DVL3"/>
<dbReference type="PANTHER" id="PTHR45528:SF8">
    <property type="entry name" value="HISTIDINE KINASE"/>
    <property type="match status" value="1"/>
</dbReference>
<evidence type="ECO:0000313" key="15">
    <source>
        <dbReference type="EMBL" id="SET36526.1"/>
    </source>
</evidence>
<dbReference type="SUPFAM" id="SSF55874">
    <property type="entry name" value="ATPase domain of HSP90 chaperone/DNA topoisomerase II/histidine kinase"/>
    <property type="match status" value="1"/>
</dbReference>
<dbReference type="PRINTS" id="PR00344">
    <property type="entry name" value="BCTRLSENSOR"/>
</dbReference>
<keyword evidence="8 15" id="KW-0418">Kinase</keyword>
<dbReference type="InterPro" id="IPR003661">
    <property type="entry name" value="HisK_dim/P_dom"/>
</dbReference>
<dbReference type="InterPro" id="IPR036097">
    <property type="entry name" value="HisK_dim/P_sf"/>
</dbReference>
<dbReference type="CDD" id="cd00082">
    <property type="entry name" value="HisKA"/>
    <property type="match status" value="1"/>
</dbReference>
<evidence type="ECO:0000256" key="8">
    <source>
        <dbReference type="ARBA" id="ARBA00022777"/>
    </source>
</evidence>
<keyword evidence="10 13" id="KW-1133">Transmembrane helix</keyword>
<evidence type="ECO:0000256" key="3">
    <source>
        <dbReference type="ARBA" id="ARBA00012438"/>
    </source>
</evidence>
<dbReference type="Gene3D" id="6.10.340.10">
    <property type="match status" value="1"/>
</dbReference>
<evidence type="ECO:0000256" key="6">
    <source>
        <dbReference type="ARBA" id="ARBA00022692"/>
    </source>
</evidence>
<sequence>MIRLLRNKEIQIFLVTVGLISLLSIGIAAFFSTLTSVILILITSILFISTAIIFTYWRYREIEKLSQYLRNIGNGDYSLDVRDNSEGELSILKNDIYKMTLMLSEQQSLLKKDKILLTDAISDISHQLKTPITSMMVMSDLLSDVDLSKSKRKEFTNNIRFQLERIEWLVSSLLKLSKIDAGTISFKKEKVVVKNLIQKAVDPFLIPIDIKQQTLQISGDERISFIGDFNWSTEAIINILKNCVEHTEENGELHISFSENALYTEIVVQDNGKGIPKEDLPYIFQRFYKGKNAGDDSIGIGLAMANSIVTAQQGDIEVESTIGQGTTFRIKFFKQII</sequence>
<dbReference type="GO" id="GO:0000155">
    <property type="term" value="F:phosphorelay sensor kinase activity"/>
    <property type="evidence" value="ECO:0007669"/>
    <property type="project" value="InterPro"/>
</dbReference>
<dbReference type="Pfam" id="PF02518">
    <property type="entry name" value="HATPase_c"/>
    <property type="match status" value="1"/>
</dbReference>
<evidence type="ECO:0000256" key="4">
    <source>
        <dbReference type="ARBA" id="ARBA00022553"/>
    </source>
</evidence>
<evidence type="ECO:0000256" key="11">
    <source>
        <dbReference type="ARBA" id="ARBA00023012"/>
    </source>
</evidence>
<dbReference type="EC" id="2.7.13.3" evidence="3"/>
<name>A0A1I0DVL3_9BACI</name>
<keyword evidence="4" id="KW-0597">Phosphoprotein</keyword>
<evidence type="ECO:0000256" key="13">
    <source>
        <dbReference type="SAM" id="Phobius"/>
    </source>
</evidence>
<dbReference type="CDD" id="cd00075">
    <property type="entry name" value="HATPase"/>
    <property type="match status" value="1"/>
</dbReference>
<evidence type="ECO:0000313" key="16">
    <source>
        <dbReference type="Proteomes" id="UP000199095"/>
    </source>
</evidence>
<keyword evidence="9" id="KW-0067">ATP-binding</keyword>
<comment type="subcellular location">
    <subcellularLocation>
        <location evidence="2">Membrane</location>
        <topology evidence="2">Multi-pass membrane protein</topology>
    </subcellularLocation>
</comment>
<dbReference type="SUPFAM" id="SSF47384">
    <property type="entry name" value="Homodimeric domain of signal transducing histidine kinase"/>
    <property type="match status" value="1"/>
</dbReference>
<evidence type="ECO:0000256" key="1">
    <source>
        <dbReference type="ARBA" id="ARBA00000085"/>
    </source>
</evidence>
<dbReference type="STRING" id="237682.SAMN05421676_104186"/>
<dbReference type="InterPro" id="IPR050398">
    <property type="entry name" value="HssS/ArlS-like"/>
</dbReference>
<dbReference type="InterPro" id="IPR005467">
    <property type="entry name" value="His_kinase_dom"/>
</dbReference>
<feature type="transmembrane region" description="Helical" evidence="13">
    <location>
        <begin position="12"/>
        <end position="31"/>
    </location>
</feature>
<accession>A0A1I0DVL3</accession>
<keyword evidence="7" id="KW-0547">Nucleotide-binding</keyword>
<dbReference type="Gene3D" id="3.30.565.10">
    <property type="entry name" value="Histidine kinase-like ATPase, C-terminal domain"/>
    <property type="match status" value="1"/>
</dbReference>
<evidence type="ECO:0000256" key="2">
    <source>
        <dbReference type="ARBA" id="ARBA00004141"/>
    </source>
</evidence>
<dbReference type="SMART" id="SM00388">
    <property type="entry name" value="HisKA"/>
    <property type="match status" value="1"/>
</dbReference>
<keyword evidence="5" id="KW-0808">Transferase</keyword>
<dbReference type="SMART" id="SM00387">
    <property type="entry name" value="HATPase_c"/>
    <property type="match status" value="1"/>
</dbReference>
<dbReference type="InterPro" id="IPR003594">
    <property type="entry name" value="HATPase_dom"/>
</dbReference>
<evidence type="ECO:0000256" key="5">
    <source>
        <dbReference type="ARBA" id="ARBA00022679"/>
    </source>
</evidence>
<evidence type="ECO:0000259" key="14">
    <source>
        <dbReference type="PROSITE" id="PS50109"/>
    </source>
</evidence>
<gene>
    <name evidence="15" type="ORF">SAMN05421676_104186</name>
</gene>
<dbReference type="Proteomes" id="UP000199095">
    <property type="component" value="Unassembled WGS sequence"/>
</dbReference>
<protein>
    <recommendedName>
        <fullName evidence="3">histidine kinase</fullName>
        <ecNumber evidence="3">2.7.13.3</ecNumber>
    </recommendedName>
</protein>
<feature type="transmembrane region" description="Helical" evidence="13">
    <location>
        <begin position="37"/>
        <end position="57"/>
    </location>
</feature>
<keyword evidence="11" id="KW-0902">Two-component regulatory system</keyword>
<evidence type="ECO:0000256" key="10">
    <source>
        <dbReference type="ARBA" id="ARBA00022989"/>
    </source>
</evidence>
<reference evidence="16" key="1">
    <citation type="submission" date="2016-10" db="EMBL/GenBank/DDBJ databases">
        <authorList>
            <person name="Varghese N."/>
            <person name="Submissions S."/>
        </authorList>
    </citation>
    <scope>NUCLEOTIDE SEQUENCE [LARGE SCALE GENOMIC DNA]</scope>
    <source>
        <strain evidence="16">CGMCC 1.3566</strain>
    </source>
</reference>
<dbReference type="PROSITE" id="PS50109">
    <property type="entry name" value="HIS_KIN"/>
    <property type="match status" value="1"/>
</dbReference>